<protein>
    <submittedName>
        <fullName evidence="2">Uncharacterized protein</fullName>
    </submittedName>
</protein>
<proteinExistence type="predicted"/>
<keyword evidence="1" id="KW-0472">Membrane</keyword>
<evidence type="ECO:0000256" key="1">
    <source>
        <dbReference type="SAM" id="Phobius"/>
    </source>
</evidence>
<keyword evidence="1" id="KW-0812">Transmembrane</keyword>
<organism evidence="2 3">
    <name type="scientific">Mycobacteroides chelonae</name>
    <name type="common">Mycobacterium chelonae</name>
    <dbReference type="NCBI Taxonomy" id="1774"/>
    <lineage>
        <taxon>Bacteria</taxon>
        <taxon>Bacillati</taxon>
        <taxon>Actinomycetota</taxon>
        <taxon>Actinomycetes</taxon>
        <taxon>Mycobacteriales</taxon>
        <taxon>Mycobacteriaceae</taxon>
        <taxon>Mycobacteroides</taxon>
    </lineage>
</organism>
<keyword evidence="1" id="KW-1133">Transmembrane helix</keyword>
<dbReference type="AlphaFoldDB" id="A0A1S1LHE0"/>
<gene>
    <name evidence="2" type="ORF">BKG82_26500</name>
</gene>
<sequence length="103" mass="11585">MRPGAVFNSIDRVDAVFPFLGQRYRTPTYTALIGAGFGGALLAFWTWWPIGLAFGLIAGMCVVIVNSIINRCDPEGRLQELTQLKLIWSTMRRPSYTNFDERA</sequence>
<feature type="transmembrane region" description="Helical" evidence="1">
    <location>
        <begin position="28"/>
        <end position="45"/>
    </location>
</feature>
<name>A0A1S1LHE0_MYCCH</name>
<feature type="transmembrane region" description="Helical" evidence="1">
    <location>
        <begin position="51"/>
        <end position="69"/>
    </location>
</feature>
<dbReference type="RefSeq" id="WP_070947827.1">
    <property type="nucleotide sequence ID" value="NZ_MLIQ01000042.1"/>
</dbReference>
<dbReference type="Proteomes" id="UP000180043">
    <property type="component" value="Unassembled WGS sequence"/>
</dbReference>
<accession>A0A1S1LHE0</accession>
<dbReference type="EMBL" id="MLIQ01000042">
    <property type="protein sequence ID" value="OHU47209.1"/>
    <property type="molecule type" value="Genomic_DNA"/>
</dbReference>
<evidence type="ECO:0000313" key="3">
    <source>
        <dbReference type="Proteomes" id="UP000180043"/>
    </source>
</evidence>
<reference evidence="2 3" key="1">
    <citation type="submission" date="2016-10" db="EMBL/GenBank/DDBJ databases">
        <title>Evaluation of Human, Veterinary and Environmental Mycobacterium chelonae Isolates by Core Genome Phylogenomic Analysis, Targeted Gene Comparison, and Anti-microbial Susceptibility Patterns: A Tale of Mistaken Identities.</title>
        <authorList>
            <person name="Fogelson S.B."/>
            <person name="Camus A.C."/>
            <person name="Lorenz W."/>
            <person name="Vasireddy R."/>
            <person name="Vasireddy S."/>
            <person name="Smith T."/>
            <person name="Brown-Elliott B.A."/>
            <person name="Wallace R.J.Jr."/>
            <person name="Hasan N.A."/>
            <person name="Reischl U."/>
            <person name="Sanchez S."/>
        </authorList>
    </citation>
    <scope>NUCLEOTIDE SEQUENCE [LARGE SCALE GENOMIC DNA]</scope>
    <source>
        <strain evidence="2 3">15515</strain>
    </source>
</reference>
<evidence type="ECO:0000313" key="2">
    <source>
        <dbReference type="EMBL" id="OHU47209.1"/>
    </source>
</evidence>
<comment type="caution">
    <text evidence="2">The sequence shown here is derived from an EMBL/GenBank/DDBJ whole genome shotgun (WGS) entry which is preliminary data.</text>
</comment>